<dbReference type="GO" id="GO:0006313">
    <property type="term" value="P:DNA transposition"/>
    <property type="evidence" value="ECO:0007669"/>
    <property type="project" value="InterPro"/>
</dbReference>
<dbReference type="Pfam" id="PF02371">
    <property type="entry name" value="Transposase_20"/>
    <property type="match status" value="1"/>
</dbReference>
<dbReference type="GO" id="GO:0004803">
    <property type="term" value="F:transposase activity"/>
    <property type="evidence" value="ECO:0007669"/>
    <property type="project" value="InterPro"/>
</dbReference>
<protein>
    <submittedName>
        <fullName evidence="3">Uncharacterized protein</fullName>
    </submittedName>
</protein>
<evidence type="ECO:0000259" key="1">
    <source>
        <dbReference type="Pfam" id="PF01548"/>
    </source>
</evidence>
<reference evidence="3" key="1">
    <citation type="submission" date="2015-06" db="EMBL/GenBank/DDBJ databases">
        <authorList>
            <person name="Joergensen T."/>
        </authorList>
    </citation>
    <scope>NUCLEOTIDE SEQUENCE</scope>
    <source>
        <strain evidence="3">RGFK0817</strain>
    </source>
</reference>
<dbReference type="InterPro" id="IPR002525">
    <property type="entry name" value="Transp_IS110-like_N"/>
</dbReference>
<dbReference type="InterPro" id="IPR047650">
    <property type="entry name" value="Transpos_IS110"/>
</dbReference>
<evidence type="ECO:0000259" key="2">
    <source>
        <dbReference type="Pfam" id="PF02371"/>
    </source>
</evidence>
<dbReference type="AlphaFoldDB" id="A0A0H5Q3E1"/>
<feature type="domain" description="Transposase IS110-like N-terminal" evidence="1">
    <location>
        <begin position="14"/>
        <end position="170"/>
    </location>
</feature>
<dbReference type="Pfam" id="PF01548">
    <property type="entry name" value="DEDD_Tnp_IS110"/>
    <property type="match status" value="1"/>
</dbReference>
<dbReference type="NCBIfam" id="NF033542">
    <property type="entry name" value="transpos_IS110"/>
    <property type="match status" value="1"/>
</dbReference>
<accession>A0A0H5Q3E1</accession>
<organism evidence="3">
    <name type="scientific">uncultured prokaryote</name>
    <dbReference type="NCBI Taxonomy" id="198431"/>
    <lineage>
        <taxon>unclassified sequences</taxon>
        <taxon>environmental samples</taxon>
    </lineage>
</organism>
<name>A0A0H5Q3E1_9ZZZZ</name>
<evidence type="ECO:0000313" key="3">
    <source>
        <dbReference type="EMBL" id="CRY95909.1"/>
    </source>
</evidence>
<dbReference type="EMBL" id="LN853423">
    <property type="protein sequence ID" value="CRY95909.1"/>
    <property type="molecule type" value="Genomic_DNA"/>
</dbReference>
<sequence>MTKLTPTPAGAVLVAIDMSKNRQEVLIERPEGGRRRRMTVMATKKDYDDFAEQLAAIGRPIVVGFEATGNYHRTLAHRLLTAGFELRLISSVALARTREALHNGWDKNDSKDAQVILHMLRIGATQRYVDPLAAGINDLQELSKTHETISKAKTQTWHRILTHYLPLYFPEIARFAGNSRSDWFFALIERFPTPASITALDAETFSAVAWPLIGRKVSKARLINDIYETACASVALPVPEDSAAITMFRMVIAQGRSLIQQRDEIERLAHARLAEHVDYQLLRKIPGIGPINALTILAEAGDLRRFNHHRQFLKFCGLDLATCQSGTFRGRTKLSKYGNARLRRTFWMAAQVAARQRDNSFRDKLGRYVAGHADDADRRRKAMTALTAKMARVAHAVIKTGTEYRPFLERSDARWKDPSLMCREGARATL</sequence>
<dbReference type="PANTHER" id="PTHR33055">
    <property type="entry name" value="TRANSPOSASE FOR INSERTION SEQUENCE ELEMENT IS1111A"/>
    <property type="match status" value="1"/>
</dbReference>
<proteinExistence type="predicted"/>
<dbReference type="GO" id="GO:0003677">
    <property type="term" value="F:DNA binding"/>
    <property type="evidence" value="ECO:0007669"/>
    <property type="project" value="InterPro"/>
</dbReference>
<feature type="domain" description="Transposase IS116/IS110/IS902 C-terminal" evidence="2">
    <location>
        <begin position="280"/>
        <end position="363"/>
    </location>
</feature>
<reference evidence="3" key="2">
    <citation type="submission" date="2015-07" db="EMBL/GenBank/DDBJ databases">
        <title>Plasmids, circular viruses and viroids from rat gut.</title>
        <authorList>
            <person name="Jorgensen T.J."/>
            <person name="Hansen M.A."/>
            <person name="Xu Z."/>
            <person name="Tabak M.A."/>
            <person name="Sorensen S.J."/>
            <person name="Hansen L.H."/>
        </authorList>
    </citation>
    <scope>NUCLEOTIDE SEQUENCE</scope>
    <source>
        <strain evidence="3">RGFK0817</strain>
    </source>
</reference>
<dbReference type="InterPro" id="IPR003346">
    <property type="entry name" value="Transposase_20"/>
</dbReference>